<dbReference type="InterPro" id="IPR057342">
    <property type="entry name" value="DEXDc_RapA"/>
</dbReference>
<dbReference type="Pfam" id="PF04851">
    <property type="entry name" value="ResIII"/>
    <property type="match status" value="1"/>
</dbReference>
<accession>A0A9E7BYW8</accession>
<dbReference type="EC" id="3.6.4.-" evidence="9"/>
<evidence type="ECO:0000256" key="5">
    <source>
        <dbReference type="SAM" id="Coils"/>
    </source>
</evidence>
<dbReference type="SUPFAM" id="SSF52540">
    <property type="entry name" value="P-loop containing nucleoside triphosphate hydrolases"/>
    <property type="match status" value="2"/>
</dbReference>
<dbReference type="InterPro" id="IPR001650">
    <property type="entry name" value="Helicase_C-like"/>
</dbReference>
<dbReference type="PANTHER" id="PTHR45766:SF6">
    <property type="entry name" value="SWI_SNF-RELATED MATRIX-ASSOCIATED ACTIN-DEPENDENT REGULATOR OF CHROMATIN SUBFAMILY A-LIKE PROTEIN 1"/>
    <property type="match status" value="1"/>
</dbReference>
<keyword evidence="1" id="KW-0547">Nucleotide-binding</keyword>
<feature type="domain" description="Helicase C-terminal" evidence="8">
    <location>
        <begin position="499"/>
        <end position="649"/>
    </location>
</feature>
<keyword evidence="10" id="KW-1185">Reference proteome</keyword>
<dbReference type="PROSITE" id="PS51194">
    <property type="entry name" value="HELICASE_CTER"/>
    <property type="match status" value="1"/>
</dbReference>
<name>A0A9E7BYW8_9ACTN</name>
<evidence type="ECO:0000313" key="10">
    <source>
        <dbReference type="Proteomes" id="UP001162834"/>
    </source>
</evidence>
<evidence type="ECO:0000259" key="7">
    <source>
        <dbReference type="PROSITE" id="PS51192"/>
    </source>
</evidence>
<evidence type="ECO:0000256" key="2">
    <source>
        <dbReference type="ARBA" id="ARBA00022801"/>
    </source>
</evidence>
<dbReference type="Gene3D" id="3.40.50.10810">
    <property type="entry name" value="Tandem AAA-ATPase domain"/>
    <property type="match status" value="1"/>
</dbReference>
<dbReference type="CDD" id="cd18793">
    <property type="entry name" value="SF2_C_SNF"/>
    <property type="match status" value="1"/>
</dbReference>
<dbReference type="AlphaFoldDB" id="A0A9E7BYW8"/>
<keyword evidence="5" id="KW-0175">Coiled coil</keyword>
<protein>
    <submittedName>
        <fullName evidence="9">RNA polymerase-associated protein RapA</fullName>
        <ecNumber evidence="9">3.6.4.-</ecNumber>
    </submittedName>
</protein>
<dbReference type="InterPro" id="IPR006935">
    <property type="entry name" value="Helicase/UvrB_N"/>
</dbReference>
<dbReference type="InterPro" id="IPR027417">
    <property type="entry name" value="P-loop_NTPase"/>
</dbReference>
<gene>
    <name evidence="9" type="primary">rapA_1</name>
    <name evidence="9" type="ORF">DSM104329_01078</name>
</gene>
<dbReference type="InterPro" id="IPR049730">
    <property type="entry name" value="SNF2/RAD54-like_C"/>
</dbReference>
<dbReference type="PANTHER" id="PTHR45766">
    <property type="entry name" value="DNA ANNEALING HELICASE AND ENDONUCLEASE ZRANB3 FAMILY MEMBER"/>
    <property type="match status" value="1"/>
</dbReference>
<dbReference type="GO" id="GO:0003677">
    <property type="term" value="F:DNA binding"/>
    <property type="evidence" value="ECO:0007669"/>
    <property type="project" value="InterPro"/>
</dbReference>
<feature type="coiled-coil region" evidence="5">
    <location>
        <begin position="393"/>
        <end position="479"/>
    </location>
</feature>
<dbReference type="EMBL" id="CP087164">
    <property type="protein sequence ID" value="UGS34696.1"/>
    <property type="molecule type" value="Genomic_DNA"/>
</dbReference>
<evidence type="ECO:0000313" key="9">
    <source>
        <dbReference type="EMBL" id="UGS34696.1"/>
    </source>
</evidence>
<dbReference type="InterPro" id="IPR024975">
    <property type="entry name" value="NOV_C"/>
</dbReference>
<evidence type="ECO:0000256" key="3">
    <source>
        <dbReference type="ARBA" id="ARBA00022806"/>
    </source>
</evidence>
<feature type="compositionally biased region" description="Basic and acidic residues" evidence="6">
    <location>
        <begin position="1010"/>
        <end position="1021"/>
    </location>
</feature>
<feature type="coiled-coil region" evidence="5">
    <location>
        <begin position="932"/>
        <end position="984"/>
    </location>
</feature>
<feature type="region of interest" description="Disordered" evidence="6">
    <location>
        <begin position="999"/>
        <end position="1021"/>
    </location>
</feature>
<dbReference type="Proteomes" id="UP001162834">
    <property type="component" value="Chromosome"/>
</dbReference>
<dbReference type="GO" id="GO:0005524">
    <property type="term" value="F:ATP binding"/>
    <property type="evidence" value="ECO:0007669"/>
    <property type="project" value="InterPro"/>
</dbReference>
<dbReference type="CDD" id="cd18011">
    <property type="entry name" value="DEXDc_RapA"/>
    <property type="match status" value="1"/>
</dbReference>
<keyword evidence="4" id="KW-0067">ATP-binding</keyword>
<dbReference type="Gene3D" id="3.40.50.300">
    <property type="entry name" value="P-loop containing nucleotide triphosphate hydrolases"/>
    <property type="match status" value="1"/>
</dbReference>
<keyword evidence="2 9" id="KW-0378">Hydrolase</keyword>
<dbReference type="SMART" id="SM00490">
    <property type="entry name" value="HELICc"/>
    <property type="match status" value="1"/>
</dbReference>
<dbReference type="Pfam" id="PF00271">
    <property type="entry name" value="Helicase_C"/>
    <property type="match status" value="1"/>
</dbReference>
<dbReference type="InterPro" id="IPR038718">
    <property type="entry name" value="SNF2-like_sf"/>
</dbReference>
<evidence type="ECO:0000259" key="8">
    <source>
        <dbReference type="PROSITE" id="PS51194"/>
    </source>
</evidence>
<organism evidence="9 10">
    <name type="scientific">Capillimicrobium parvum</name>
    <dbReference type="NCBI Taxonomy" id="2884022"/>
    <lineage>
        <taxon>Bacteria</taxon>
        <taxon>Bacillati</taxon>
        <taxon>Actinomycetota</taxon>
        <taxon>Thermoleophilia</taxon>
        <taxon>Solirubrobacterales</taxon>
        <taxon>Capillimicrobiaceae</taxon>
        <taxon>Capillimicrobium</taxon>
    </lineage>
</organism>
<reference evidence="9" key="1">
    <citation type="journal article" date="2022" name="Int. J. Syst. Evol. Microbiol.">
        <title>Pseudomonas aegrilactucae sp. nov. and Pseudomonas morbosilactucae sp. nov., pathogens causing bacterial rot of lettuce in Japan.</title>
        <authorList>
            <person name="Sawada H."/>
            <person name="Fujikawa T."/>
            <person name="Satou M."/>
        </authorList>
    </citation>
    <scope>NUCLEOTIDE SEQUENCE</scope>
    <source>
        <strain evidence="9">0166_1</strain>
    </source>
</reference>
<dbReference type="Pfam" id="PF13020">
    <property type="entry name" value="NOV_C"/>
    <property type="match status" value="1"/>
</dbReference>
<feature type="domain" description="Helicase ATP-binding" evidence="7">
    <location>
        <begin position="118"/>
        <end position="295"/>
    </location>
</feature>
<evidence type="ECO:0000256" key="4">
    <source>
        <dbReference type="ARBA" id="ARBA00022840"/>
    </source>
</evidence>
<dbReference type="PROSITE" id="PS51192">
    <property type="entry name" value="HELICASE_ATP_BIND_1"/>
    <property type="match status" value="1"/>
</dbReference>
<evidence type="ECO:0000256" key="1">
    <source>
        <dbReference type="ARBA" id="ARBA00022741"/>
    </source>
</evidence>
<evidence type="ECO:0000256" key="6">
    <source>
        <dbReference type="SAM" id="MobiDB-lite"/>
    </source>
</evidence>
<dbReference type="SMART" id="SM00487">
    <property type="entry name" value="DEXDc"/>
    <property type="match status" value="1"/>
</dbReference>
<sequence length="1153" mass="130751">MFDVSTLSSFIGRRVLLRGQFVGPVTLDGVEDLGGTFSLRVRLPDGALRETVLDSEELSDGSSFEVLGEAMNLVNGGDLFDLVEAQRIEHAYAHDPNFAVSMSGVRGLPHQIEAVYRHMLPQPRLRFVLADDPGAGKTIMAGLLLKELRLRLVADRVLILCPAPLTVQWQDELHDKFDERFMLIDSHLVRWQLGESPWQEHDRCIASIDFAKRDEVLPDLLRAEWDLVVIDEAHKCSAASYPKVRDGGDELDRTKRYTLAEELSRRCERLLMMTATPHSGDRSRFYNFLRLLDPDQFAVDELAAEQIRNTDSPYFLRREKDDLVDEYGGKLFVEREVVTQPFDLGRAELALYEAVTEYIQHFLGPAGGGRGNAVALARTVLQRRLASSLGAIRSSLRKRADRISARLMELEALPPAERARRLRELKLAEPLADAEQDEDDATEAEEDLAAEGVVVAESLDQMRVEISALERLVVQADQTIRGGEEAKLVALRECLQKAELAELTEDGRGKLLIFTEHRDTLDYLERNLRDWGYSTCAIHGGLPPTQRKVVQQEFHQSKQICIATEAAGEGINLQFCHLMINYDLPWNPVRLEQRMGRIHRIGQQSKCVVFNFCATNTVEGKLLSRLLEKLELMRIDLGDKVYDVVGQVLTQGGLDFERLLRDAMIEPERVDAAAREITALDPEAYAAYERDIGIAQATRNVDVTWVRKRDWRSDERRLMPEFVERLFGRAADHVGLRLEDRRDGEHLLRAEHVPRSLRDDRLSSVQRLGPPQDRYLKMTFRKEARASAQHEDAVLLSPGHELYGASIEKMRELLRGADGGLAPFVAPWAREPYAIHFFTYVIQGMDLRGRPEQAWAELVAVVEDQDGPQLVSPDVLHDLTPIDYVPRALESPDPEALRRAANHVRSVVQTAKRREVSRERAEQARLRADYLRQAMDAQRDALRQRYELLEERVYRGEDAARFARDRAEVALEDLERRRESKLAAFEGLGVVRPGTVSHIGTALVGPPEQPEEREATRSMREDDTVELAAIAAAERYEREHGREWEDVSHFRDGRGFDARSWTEPPDGRVTDVRRIEVKGRSAAHGDVSLCNTEWIAAHRHGESFWLYVVYNAGQQGERLVRIQDPARALAGEVEERQQVVTWRIPGAAIEAVA</sequence>
<dbReference type="KEGG" id="sbae:DSM104329_01078"/>
<proteinExistence type="predicted"/>
<keyword evidence="3" id="KW-0347">Helicase</keyword>
<dbReference type="InterPro" id="IPR014001">
    <property type="entry name" value="Helicase_ATP-bd"/>
</dbReference>
<dbReference type="GO" id="GO:0016787">
    <property type="term" value="F:hydrolase activity"/>
    <property type="evidence" value="ECO:0007669"/>
    <property type="project" value="UniProtKB-KW"/>
</dbReference>